<evidence type="ECO:0008006" key="5">
    <source>
        <dbReference type="Google" id="ProtNLM"/>
    </source>
</evidence>
<gene>
    <name evidence="3" type="ORF">AMAG_15222</name>
</gene>
<feature type="region of interest" description="Disordered" evidence="1">
    <location>
        <begin position="560"/>
        <end position="587"/>
    </location>
</feature>
<reference evidence="4" key="2">
    <citation type="submission" date="2009-11" db="EMBL/GenBank/DDBJ databases">
        <title>The Genome Sequence of Allomyces macrogynus strain ATCC 38327.</title>
        <authorList>
            <consortium name="The Broad Institute Genome Sequencing Platform"/>
            <person name="Russ C."/>
            <person name="Cuomo C."/>
            <person name="Shea T."/>
            <person name="Young S.K."/>
            <person name="Zeng Q."/>
            <person name="Koehrsen M."/>
            <person name="Haas B."/>
            <person name="Borodovsky M."/>
            <person name="Guigo R."/>
            <person name="Alvarado L."/>
            <person name="Berlin A."/>
            <person name="Borenstein D."/>
            <person name="Chen Z."/>
            <person name="Engels R."/>
            <person name="Freedman E."/>
            <person name="Gellesch M."/>
            <person name="Goldberg J."/>
            <person name="Griggs A."/>
            <person name="Gujja S."/>
            <person name="Heiman D."/>
            <person name="Hepburn T."/>
            <person name="Howarth C."/>
            <person name="Jen D."/>
            <person name="Larson L."/>
            <person name="Lewis B."/>
            <person name="Mehta T."/>
            <person name="Park D."/>
            <person name="Pearson M."/>
            <person name="Roberts A."/>
            <person name="Saif S."/>
            <person name="Shenoy N."/>
            <person name="Sisk P."/>
            <person name="Stolte C."/>
            <person name="Sykes S."/>
            <person name="Walk T."/>
            <person name="White J."/>
            <person name="Yandava C."/>
            <person name="Burger G."/>
            <person name="Gray M.W."/>
            <person name="Holland P.W.H."/>
            <person name="King N."/>
            <person name="Lang F.B.F."/>
            <person name="Roger A.J."/>
            <person name="Ruiz-Trillo I."/>
            <person name="Lander E."/>
            <person name="Nusbaum C."/>
        </authorList>
    </citation>
    <scope>NUCLEOTIDE SEQUENCE [LARGE SCALE GENOMIC DNA]</scope>
    <source>
        <strain evidence="4">ATCC 38327</strain>
    </source>
</reference>
<dbReference type="InterPro" id="IPR015915">
    <property type="entry name" value="Kelch-typ_b-propeller"/>
</dbReference>
<keyword evidence="2" id="KW-0812">Transmembrane</keyword>
<keyword evidence="2" id="KW-0472">Membrane</keyword>
<organism evidence="3 4">
    <name type="scientific">Allomyces macrogynus (strain ATCC 38327)</name>
    <name type="common">Allomyces javanicus var. macrogynus</name>
    <dbReference type="NCBI Taxonomy" id="578462"/>
    <lineage>
        <taxon>Eukaryota</taxon>
        <taxon>Fungi</taxon>
        <taxon>Fungi incertae sedis</taxon>
        <taxon>Blastocladiomycota</taxon>
        <taxon>Blastocladiomycetes</taxon>
        <taxon>Blastocladiales</taxon>
        <taxon>Blastocladiaceae</taxon>
        <taxon>Allomyces</taxon>
    </lineage>
</organism>
<keyword evidence="2" id="KW-1133">Transmembrane helix</keyword>
<protein>
    <recommendedName>
        <fullName evidence="5">Kelch repeat protein</fullName>
    </recommendedName>
</protein>
<dbReference type="OrthoDB" id="5583573at2759"/>
<dbReference type="VEuPathDB" id="FungiDB:AMAG_15222"/>
<sequence length="587" mass="60740">MSTTCSVRRVRGTALVTLGLSRIAAMAMLLQLLATTTAVLAEFAMDKTKSTSGSACAVANNRLYAFGGYLATVGDTKPSMTNGIYSIDLSQPFSTKDPPIASHGVIDPAVTGLIDMNAVVLGDGKIMVASGGTTKDINNATYIFSPSDNSVTAGPEIKTNRFRKASSMGNAATASDKYSAVPIYGGIQTDNSHATNMVLVSPKTTSVSTAQPADMVAREFASVMRFNSSQLLVSGGFGDDYQADAWLFNEASQSWTKAKWTMTMGRYFHRSVLYGSKPHLITVGGYSRFTPYTLVETVDLSANAPTSSAGTVVNADAGPRTLTSVCMTLVGDTLVLVGGIRTNVAGTNVGSALPTVSLLKIESANNGLQFRWVTDFKPASGFSSTKSGSNNGSGSNSSSNGGSDSTTPLASDTSSGTGSSSTDSSSAGLSTGAIVGIAVGAAAVGAVAVFGVLHFRQRRQIPTRNADVQKPIHPTPTSTAEPVVAQATYAQPQLYVPPQPTYAPPQPMSAQPQPTWAHQQAPLNTPPFPSATTIPPTPNTPTLSELPTLVSSTSVGYLMDPDTMQRPPSSVSGVGPFATSGSGARRV</sequence>
<feature type="region of interest" description="Disordered" evidence="1">
    <location>
        <begin position="383"/>
        <end position="427"/>
    </location>
</feature>
<name>A0A0L0T853_ALLM3</name>
<dbReference type="Gene3D" id="2.120.10.80">
    <property type="entry name" value="Kelch-type beta propeller"/>
    <property type="match status" value="1"/>
</dbReference>
<keyword evidence="4" id="KW-1185">Reference proteome</keyword>
<accession>A0A0L0T853</accession>
<dbReference type="AlphaFoldDB" id="A0A0L0T853"/>
<dbReference type="EMBL" id="GG745369">
    <property type="protein sequence ID" value="KNE70958.1"/>
    <property type="molecule type" value="Genomic_DNA"/>
</dbReference>
<dbReference type="SUPFAM" id="SSF117281">
    <property type="entry name" value="Kelch motif"/>
    <property type="match status" value="2"/>
</dbReference>
<reference evidence="3 4" key="1">
    <citation type="submission" date="2009-11" db="EMBL/GenBank/DDBJ databases">
        <title>Annotation of Allomyces macrogynus ATCC 38327.</title>
        <authorList>
            <consortium name="The Broad Institute Genome Sequencing Platform"/>
            <person name="Russ C."/>
            <person name="Cuomo C."/>
            <person name="Burger G."/>
            <person name="Gray M.W."/>
            <person name="Holland P.W.H."/>
            <person name="King N."/>
            <person name="Lang F.B.F."/>
            <person name="Roger A.J."/>
            <person name="Ruiz-Trillo I."/>
            <person name="Young S.K."/>
            <person name="Zeng Q."/>
            <person name="Gargeya S."/>
            <person name="Fitzgerald M."/>
            <person name="Haas B."/>
            <person name="Abouelleil A."/>
            <person name="Alvarado L."/>
            <person name="Arachchi H.M."/>
            <person name="Berlin A."/>
            <person name="Chapman S.B."/>
            <person name="Gearin G."/>
            <person name="Goldberg J."/>
            <person name="Griggs A."/>
            <person name="Gujja S."/>
            <person name="Hansen M."/>
            <person name="Heiman D."/>
            <person name="Howarth C."/>
            <person name="Larimer J."/>
            <person name="Lui A."/>
            <person name="MacDonald P.J.P."/>
            <person name="McCowen C."/>
            <person name="Montmayeur A."/>
            <person name="Murphy C."/>
            <person name="Neiman D."/>
            <person name="Pearson M."/>
            <person name="Priest M."/>
            <person name="Roberts A."/>
            <person name="Saif S."/>
            <person name="Shea T."/>
            <person name="Sisk P."/>
            <person name="Stolte C."/>
            <person name="Sykes S."/>
            <person name="Wortman J."/>
            <person name="Nusbaum C."/>
            <person name="Birren B."/>
        </authorList>
    </citation>
    <scope>NUCLEOTIDE SEQUENCE [LARGE SCALE GENOMIC DNA]</scope>
    <source>
        <strain evidence="3 4">ATCC 38327</strain>
    </source>
</reference>
<dbReference type="STRING" id="578462.A0A0L0T853"/>
<proteinExistence type="predicted"/>
<evidence type="ECO:0000256" key="2">
    <source>
        <dbReference type="SAM" id="Phobius"/>
    </source>
</evidence>
<evidence type="ECO:0000313" key="4">
    <source>
        <dbReference type="Proteomes" id="UP000054350"/>
    </source>
</evidence>
<dbReference type="Proteomes" id="UP000054350">
    <property type="component" value="Unassembled WGS sequence"/>
</dbReference>
<evidence type="ECO:0000313" key="3">
    <source>
        <dbReference type="EMBL" id="KNE70958.1"/>
    </source>
</evidence>
<evidence type="ECO:0000256" key="1">
    <source>
        <dbReference type="SAM" id="MobiDB-lite"/>
    </source>
</evidence>
<feature type="transmembrane region" description="Helical" evidence="2">
    <location>
        <begin position="433"/>
        <end position="455"/>
    </location>
</feature>